<keyword evidence="4" id="KW-0472">Membrane</keyword>
<keyword evidence="6" id="KW-1185">Reference proteome</keyword>
<dbReference type="GO" id="GO:0007155">
    <property type="term" value="P:cell adhesion"/>
    <property type="evidence" value="ECO:0007669"/>
    <property type="project" value="InterPro"/>
</dbReference>
<dbReference type="EMBL" id="CABPSC010000003">
    <property type="protein sequence ID" value="VVD83706.1"/>
    <property type="molecule type" value="Genomic_DNA"/>
</dbReference>
<evidence type="ECO:0000256" key="4">
    <source>
        <dbReference type="SAM" id="Phobius"/>
    </source>
</evidence>
<evidence type="ECO:0000256" key="1">
    <source>
        <dbReference type="ARBA" id="ARBA00005233"/>
    </source>
</evidence>
<evidence type="ECO:0000313" key="6">
    <source>
        <dbReference type="Proteomes" id="UP000367825"/>
    </source>
</evidence>
<dbReference type="InterPro" id="IPR012902">
    <property type="entry name" value="N_methyl_site"/>
</dbReference>
<dbReference type="SUPFAM" id="SSF54523">
    <property type="entry name" value="Pili subunits"/>
    <property type="match status" value="1"/>
</dbReference>
<dbReference type="Proteomes" id="UP000367825">
    <property type="component" value="Unassembled WGS sequence"/>
</dbReference>
<reference evidence="5 6" key="1">
    <citation type="submission" date="2019-08" db="EMBL/GenBank/DDBJ databases">
        <authorList>
            <person name="Peeters C."/>
        </authorList>
    </citation>
    <scope>NUCLEOTIDE SEQUENCE [LARGE SCALE GENOMIC DNA]</scope>
    <source>
        <strain evidence="5 6">LMG 31109</strain>
    </source>
</reference>
<dbReference type="Gene3D" id="3.30.700.10">
    <property type="entry name" value="Glycoprotein, Type 4 Pilin"/>
    <property type="match status" value="1"/>
</dbReference>
<feature type="transmembrane region" description="Helical" evidence="4">
    <location>
        <begin position="20"/>
        <end position="40"/>
    </location>
</feature>
<name>A0A5E4T680_9BURK</name>
<sequence>MRRFGHRTTGIAKSRGFTLIELMIVLAIIGVLVTAGVPYLQNYLVRARVVEGLGAAASAKALVSENAMHGAPFNSGWQAPSATDNVSGVTIDSASGNVTVAYTQRAGDGAIVLVPTSTGAQGRQEALTVGKAPEGQIVWTCYAQGREGAPGGATLPAKLAPPECRGAKAAETGA</sequence>
<evidence type="ECO:0000256" key="2">
    <source>
        <dbReference type="ARBA" id="ARBA00022481"/>
    </source>
</evidence>
<gene>
    <name evidence="5" type="primary">comP</name>
    <name evidence="5" type="ORF">PNO31109_01236</name>
</gene>
<comment type="similarity">
    <text evidence="1 3">Belongs to the N-Me-Phe pilin family.</text>
</comment>
<dbReference type="Pfam" id="PF07963">
    <property type="entry name" value="N_methyl"/>
    <property type="match status" value="1"/>
</dbReference>
<dbReference type="PROSITE" id="PS00409">
    <property type="entry name" value="PROKAR_NTER_METHYL"/>
    <property type="match status" value="1"/>
</dbReference>
<keyword evidence="3" id="KW-0281">Fimbrium</keyword>
<evidence type="ECO:0000313" key="5">
    <source>
        <dbReference type="EMBL" id="VVD83706.1"/>
    </source>
</evidence>
<dbReference type="NCBIfam" id="TIGR02532">
    <property type="entry name" value="IV_pilin_GFxxxE"/>
    <property type="match status" value="1"/>
</dbReference>
<evidence type="ECO:0000256" key="3">
    <source>
        <dbReference type="RuleBase" id="RU000389"/>
    </source>
</evidence>
<dbReference type="RefSeq" id="WP_150554726.1">
    <property type="nucleotide sequence ID" value="NZ_CABPSC010000003.1"/>
</dbReference>
<dbReference type="InterPro" id="IPR045584">
    <property type="entry name" value="Pilin-like"/>
</dbReference>
<protein>
    <submittedName>
        <fullName evidence="5">Pilin-like competence factor ComP</fullName>
    </submittedName>
</protein>
<keyword evidence="4" id="KW-0812">Transmembrane</keyword>
<dbReference type="OrthoDB" id="8607132at2"/>
<keyword evidence="2" id="KW-0488">Methylation</keyword>
<dbReference type="InterPro" id="IPR001082">
    <property type="entry name" value="Pilin"/>
</dbReference>
<keyword evidence="4" id="KW-1133">Transmembrane helix</keyword>
<organism evidence="5 6">
    <name type="scientific">Pandoraea nosoerga</name>
    <dbReference type="NCBI Taxonomy" id="2508296"/>
    <lineage>
        <taxon>Bacteria</taxon>
        <taxon>Pseudomonadati</taxon>
        <taxon>Pseudomonadota</taxon>
        <taxon>Betaproteobacteria</taxon>
        <taxon>Burkholderiales</taxon>
        <taxon>Burkholderiaceae</taxon>
        <taxon>Pandoraea</taxon>
    </lineage>
</organism>
<dbReference type="Pfam" id="PF00114">
    <property type="entry name" value="Pilin"/>
    <property type="match status" value="1"/>
</dbReference>
<proteinExistence type="inferred from homology"/>
<dbReference type="GO" id="GO:0009289">
    <property type="term" value="C:pilus"/>
    <property type="evidence" value="ECO:0007669"/>
    <property type="project" value="InterPro"/>
</dbReference>
<dbReference type="AlphaFoldDB" id="A0A5E4T680"/>
<accession>A0A5E4T680</accession>